<feature type="chain" id="PRO_5005793264" evidence="1">
    <location>
        <begin position="21"/>
        <end position="176"/>
    </location>
</feature>
<dbReference type="OMA" id="NQNHTRC"/>
<dbReference type="AlphaFoldDB" id="A0A0M4EEB2"/>
<sequence>MRCLLSFLLAVCFLSALVQSLHCPEKSEINVTCDKAGTQKYTLIGSKYYFVGESKVNWFNAVHICRRYGGDLATIQNATEMHAISTYLISLHYDANRWLWISGNDLVTVRNFHSIATGMPLTYFNWSAGQPDYPNLEHCMHLWLKGAEFKMNNWQCNEKAFYLCERQNDARCWDGF</sequence>
<dbReference type="PANTHER" id="PTHR22803">
    <property type="entry name" value="MANNOSE, PHOSPHOLIPASE, LECTIN RECEPTOR RELATED"/>
    <property type="match status" value="1"/>
</dbReference>
<accession>A0A0M4EEB2</accession>
<dbReference type="Gene3D" id="3.10.100.10">
    <property type="entry name" value="Mannose-Binding Protein A, subunit A"/>
    <property type="match status" value="1"/>
</dbReference>
<name>A0A0M4EEB2_DROBS</name>
<evidence type="ECO:0000313" key="3">
    <source>
        <dbReference type="EMBL" id="ALC46304.1"/>
    </source>
</evidence>
<dbReference type="InterPro" id="IPR016187">
    <property type="entry name" value="CTDL_fold"/>
</dbReference>
<dbReference type="EMBL" id="CP012526">
    <property type="protein sequence ID" value="ALC46304.1"/>
    <property type="molecule type" value="Genomic_DNA"/>
</dbReference>
<dbReference type="SMART" id="SM00034">
    <property type="entry name" value="CLECT"/>
    <property type="match status" value="1"/>
</dbReference>
<gene>
    <name evidence="3" type="ORF">Dbus_chr3Rg1054</name>
</gene>
<feature type="signal peptide" evidence="1">
    <location>
        <begin position="1"/>
        <end position="20"/>
    </location>
</feature>
<dbReference type="InterPro" id="IPR001304">
    <property type="entry name" value="C-type_lectin-like"/>
</dbReference>
<keyword evidence="1" id="KW-0732">Signal</keyword>
<proteinExistence type="predicted"/>
<dbReference type="Pfam" id="PF00059">
    <property type="entry name" value="Lectin_C"/>
    <property type="match status" value="1"/>
</dbReference>
<evidence type="ECO:0000313" key="4">
    <source>
        <dbReference type="Proteomes" id="UP000494163"/>
    </source>
</evidence>
<protein>
    <submittedName>
        <fullName evidence="3">Maker191</fullName>
    </submittedName>
</protein>
<keyword evidence="4" id="KW-1185">Reference proteome</keyword>
<feature type="domain" description="C-type lectin" evidence="2">
    <location>
        <begin position="44"/>
        <end position="165"/>
    </location>
</feature>
<dbReference type="InterPro" id="IPR050111">
    <property type="entry name" value="C-type_lectin/snaclec_domain"/>
</dbReference>
<dbReference type="InterPro" id="IPR016186">
    <property type="entry name" value="C-type_lectin-like/link_sf"/>
</dbReference>
<dbReference type="Proteomes" id="UP000494163">
    <property type="component" value="Chromosome 3R"/>
</dbReference>
<reference evidence="3 4" key="1">
    <citation type="submission" date="2015-08" db="EMBL/GenBank/DDBJ databases">
        <title>Ancestral chromatin configuration constrains chromatin evolution on differentiating sex chromosomes in Drosophila.</title>
        <authorList>
            <person name="Zhou Q."/>
            <person name="Bachtrog D."/>
        </authorList>
    </citation>
    <scope>NUCLEOTIDE SEQUENCE [LARGE SCALE GENOMIC DNA]</scope>
    <source>
        <tissue evidence="3">Whole larvae</tissue>
    </source>
</reference>
<evidence type="ECO:0000259" key="2">
    <source>
        <dbReference type="PROSITE" id="PS50041"/>
    </source>
</evidence>
<dbReference type="PROSITE" id="PS50041">
    <property type="entry name" value="C_TYPE_LECTIN_2"/>
    <property type="match status" value="1"/>
</dbReference>
<dbReference type="SUPFAM" id="SSF56436">
    <property type="entry name" value="C-type lectin-like"/>
    <property type="match status" value="1"/>
</dbReference>
<dbReference type="CDD" id="cd00037">
    <property type="entry name" value="CLECT"/>
    <property type="match status" value="1"/>
</dbReference>
<dbReference type="OrthoDB" id="6340082at2759"/>
<dbReference type="STRING" id="30019.A0A0M4EEB2"/>
<evidence type="ECO:0000256" key="1">
    <source>
        <dbReference type="SAM" id="SignalP"/>
    </source>
</evidence>
<organism evidence="3 4">
    <name type="scientific">Drosophila busckii</name>
    <name type="common">Fruit fly</name>
    <dbReference type="NCBI Taxonomy" id="30019"/>
    <lineage>
        <taxon>Eukaryota</taxon>
        <taxon>Metazoa</taxon>
        <taxon>Ecdysozoa</taxon>
        <taxon>Arthropoda</taxon>
        <taxon>Hexapoda</taxon>
        <taxon>Insecta</taxon>
        <taxon>Pterygota</taxon>
        <taxon>Neoptera</taxon>
        <taxon>Endopterygota</taxon>
        <taxon>Diptera</taxon>
        <taxon>Brachycera</taxon>
        <taxon>Muscomorpha</taxon>
        <taxon>Ephydroidea</taxon>
        <taxon>Drosophilidae</taxon>
        <taxon>Drosophila</taxon>
    </lineage>
</organism>